<dbReference type="PANTHER" id="PTHR48024:SF56">
    <property type="entry name" value="HETEROGENEOUS NUCLEAR RIBONUCLEOPROTEIN A0"/>
    <property type="match status" value="1"/>
</dbReference>
<feature type="domain" description="RRM" evidence="3">
    <location>
        <begin position="20"/>
        <end position="98"/>
    </location>
</feature>
<dbReference type="CDD" id="cd00590">
    <property type="entry name" value="RRM_SF"/>
    <property type="match status" value="1"/>
</dbReference>
<dbReference type="SUPFAM" id="SSF54928">
    <property type="entry name" value="RNA-binding domain, RBD"/>
    <property type="match status" value="1"/>
</dbReference>
<dbReference type="AlphaFoldDB" id="A0A0N1HUA1"/>
<dbReference type="PANTHER" id="PTHR48024">
    <property type="entry name" value="GEO13361P1-RELATED"/>
    <property type="match status" value="1"/>
</dbReference>
<name>A0A0N1HUA1_LEPSE</name>
<dbReference type="Proteomes" id="UP000038009">
    <property type="component" value="Unassembled WGS sequence"/>
</dbReference>
<protein>
    <recommendedName>
        <fullName evidence="3">RRM domain-containing protein</fullName>
    </recommendedName>
</protein>
<evidence type="ECO:0000259" key="3">
    <source>
        <dbReference type="PROSITE" id="PS50102"/>
    </source>
</evidence>
<evidence type="ECO:0000313" key="5">
    <source>
        <dbReference type="Proteomes" id="UP000038009"/>
    </source>
</evidence>
<comment type="caution">
    <text evidence="4">The sequence shown here is derived from an EMBL/GenBank/DDBJ whole genome shotgun (WGS) entry which is preliminary data.</text>
</comment>
<keyword evidence="5" id="KW-1185">Reference proteome</keyword>
<dbReference type="Pfam" id="PF00076">
    <property type="entry name" value="RRM_1"/>
    <property type="match status" value="2"/>
</dbReference>
<reference evidence="4 5" key="1">
    <citation type="journal article" date="2015" name="PLoS Pathog.">
        <title>Leptomonas seymouri: Adaptations to the Dixenous Life Cycle Analyzed by Genome Sequencing, Transcriptome Profiling and Co-infection with Leishmania donovani.</title>
        <authorList>
            <person name="Kraeva N."/>
            <person name="Butenko A."/>
            <person name="Hlavacova J."/>
            <person name="Kostygov A."/>
            <person name="Myskova J."/>
            <person name="Grybchuk D."/>
            <person name="Lestinova T."/>
            <person name="Votypka J."/>
            <person name="Volf P."/>
            <person name="Opperdoes F."/>
            <person name="Flegontov P."/>
            <person name="Lukes J."/>
            <person name="Yurchenko V."/>
        </authorList>
    </citation>
    <scope>NUCLEOTIDE SEQUENCE [LARGE SCALE GENOMIC DNA]</scope>
    <source>
        <strain evidence="4 5">ATCC 30220</strain>
    </source>
</reference>
<keyword evidence="1 2" id="KW-0694">RNA-binding</keyword>
<organism evidence="4 5">
    <name type="scientific">Leptomonas seymouri</name>
    <dbReference type="NCBI Taxonomy" id="5684"/>
    <lineage>
        <taxon>Eukaryota</taxon>
        <taxon>Discoba</taxon>
        <taxon>Euglenozoa</taxon>
        <taxon>Kinetoplastea</taxon>
        <taxon>Metakinetoplastina</taxon>
        <taxon>Trypanosomatida</taxon>
        <taxon>Trypanosomatidae</taxon>
        <taxon>Leishmaniinae</taxon>
        <taxon>Leptomonas</taxon>
    </lineage>
</organism>
<feature type="domain" description="RRM" evidence="3">
    <location>
        <begin position="113"/>
        <end position="209"/>
    </location>
</feature>
<dbReference type="InterPro" id="IPR035979">
    <property type="entry name" value="RBD_domain_sf"/>
</dbReference>
<evidence type="ECO:0000313" key="4">
    <source>
        <dbReference type="EMBL" id="KPI83732.1"/>
    </source>
</evidence>
<dbReference type="GO" id="GO:0003723">
    <property type="term" value="F:RNA binding"/>
    <property type="evidence" value="ECO:0007669"/>
    <property type="project" value="UniProtKB-UniRule"/>
</dbReference>
<dbReference type="InterPro" id="IPR050886">
    <property type="entry name" value="RNA-binding_reg"/>
</dbReference>
<dbReference type="OMA" id="HAVHNTC"/>
<dbReference type="VEuPathDB" id="TriTrypDB:Lsey_0332_0100"/>
<evidence type="ECO:0000256" key="1">
    <source>
        <dbReference type="ARBA" id="ARBA00022884"/>
    </source>
</evidence>
<gene>
    <name evidence="4" type="ORF">ABL78_7235</name>
</gene>
<dbReference type="PROSITE" id="PS50102">
    <property type="entry name" value="RRM"/>
    <property type="match status" value="2"/>
</dbReference>
<accession>A0A0N1HUA1</accession>
<dbReference type="InterPro" id="IPR000504">
    <property type="entry name" value="RRM_dom"/>
</dbReference>
<dbReference type="EMBL" id="LJSK01000332">
    <property type="protein sequence ID" value="KPI83732.1"/>
    <property type="molecule type" value="Genomic_DNA"/>
</dbReference>
<dbReference type="FunFam" id="3.30.70.330:FF:000707">
    <property type="entry name" value="RNA binding protein, putative"/>
    <property type="match status" value="1"/>
</dbReference>
<sequence>MSYVGNPQNSHVSGATESKLNLLVRYLDHAVDDDQLRCFFAQFGEITSSMVMRDILTGESRGFGFVRFSRHADAARAMAGADGKKIGGKALNVLWAKQQHDVTPAGQDRLKVNKLFLRNVPMDVTEQDLIALVSHCGEVAEVSLHNDKISAACHVPSRRIAFIVFNTEGAAEAALHAVHNTCPFRSCLDIPLMAKLSEDYKAKVSHANGDACITAAQRPSDDTALCRYPLKVLSVSSVLKFAGHHACSVSTPNSMATLSSGTSSFVPSLGSASQEEGAELATRPLSAAEVERSLHSSHLFLRTPACHRSSGARVYRHSPYGSMQMIPATLASNNTSVYSGSMMGQRMPRRA</sequence>
<dbReference type="SMART" id="SM00360">
    <property type="entry name" value="RRM"/>
    <property type="match status" value="2"/>
</dbReference>
<dbReference type="InterPro" id="IPR012677">
    <property type="entry name" value="Nucleotide-bd_a/b_plait_sf"/>
</dbReference>
<proteinExistence type="predicted"/>
<dbReference type="OrthoDB" id="266020at2759"/>
<dbReference type="Gene3D" id="3.30.70.330">
    <property type="match status" value="2"/>
</dbReference>
<evidence type="ECO:0000256" key="2">
    <source>
        <dbReference type="PROSITE-ProRule" id="PRU00176"/>
    </source>
</evidence>